<dbReference type="OrthoDB" id="5582218at2759"/>
<proteinExistence type="predicted"/>
<dbReference type="InterPro" id="IPR003114">
    <property type="entry name" value="Phox_assoc"/>
</dbReference>
<dbReference type="PANTHER" id="PTHR22999:SF23">
    <property type="entry name" value="SORTING NEXIN-16"/>
    <property type="match status" value="1"/>
</dbReference>
<feature type="region of interest" description="Disordered" evidence="3">
    <location>
        <begin position="279"/>
        <end position="299"/>
    </location>
</feature>
<dbReference type="GO" id="GO:0005770">
    <property type="term" value="C:late endosome"/>
    <property type="evidence" value="ECO:0007669"/>
    <property type="project" value="TreeGrafter"/>
</dbReference>
<dbReference type="EMBL" id="MU006115">
    <property type="protein sequence ID" value="KAF2834696.1"/>
    <property type="molecule type" value="Genomic_DNA"/>
</dbReference>
<keyword evidence="2" id="KW-0963">Cytoplasm</keyword>
<dbReference type="GO" id="GO:0005769">
    <property type="term" value="C:early endosome"/>
    <property type="evidence" value="ECO:0007669"/>
    <property type="project" value="TreeGrafter"/>
</dbReference>
<name>A0A9P4S3B4_9PEZI</name>
<gene>
    <name evidence="5" type="ORF">M501DRAFT_1061454</name>
</gene>
<feature type="region of interest" description="Disordered" evidence="3">
    <location>
        <begin position="307"/>
        <end position="326"/>
    </location>
</feature>
<sequence>MTQNTPRNSNLHPRSKIPTITPTPSKAPEISRAPSRQSDRAKQEAEATSDRATAALIRRTLCAHHVPAAEKGGSAPQPIEELLPPLTSSNDVDLQLYGIIAVIFKVFVHTWYGKITPDHVFVEEVIQIIAHCTRALEQRLRKVDLESLLLDEIPELVDAHVTAYRIAHQSLHSHPLASAPREIYHSLHPHPALSPVPSDDDNTSVVEQQRNEATWRQLMVQAVLAVLLPTEDLENSCLRTLVGEVFAELILGNGIAGRACEGWLLWEAITRIVETVRPPLDDGNTMNKANENQSSQSVSRLEQYGLLSSSREDVEKPIKPGNGNGHDHEKWSASKLLWAILQYAFLAYTAVRAAIIILATSSSLPSRSHAGVVTDGHAAQTSPSSATYQPNVLIRVAEKRAIVSMRIWSCTAHLLEIDVRMPWLSGMMSLLHWGAISGPGKVGGTDGVLDRLLSHQLNRTLLNPAHIPPALRSLRATLFPANGLAPPRTPPDATEIQEIKQRCAAVIKAAIPESVMAVYFASKDERVVLGEIEGWLDVLGDSYLNRHLVFPIVELIVVRLMPEVAEKGVCELMEERLGEGLV</sequence>
<feature type="compositionally biased region" description="Polar residues" evidence="3">
    <location>
        <begin position="1"/>
        <end position="24"/>
    </location>
</feature>
<comment type="caution">
    <text evidence="5">The sequence shown here is derived from an EMBL/GenBank/DDBJ whole genome shotgun (WGS) entry which is preliminary data.</text>
</comment>
<dbReference type="Pfam" id="PF02194">
    <property type="entry name" value="PXA"/>
    <property type="match status" value="1"/>
</dbReference>
<evidence type="ECO:0000256" key="2">
    <source>
        <dbReference type="ARBA" id="ARBA00022490"/>
    </source>
</evidence>
<feature type="compositionally biased region" description="Basic and acidic residues" evidence="3">
    <location>
        <begin position="37"/>
        <end position="49"/>
    </location>
</feature>
<dbReference type="InterPro" id="IPR051837">
    <property type="entry name" value="SortingNexin/PXDomain-PKLike"/>
</dbReference>
<feature type="compositionally biased region" description="Polar residues" evidence="3">
    <location>
        <begin position="284"/>
        <end position="299"/>
    </location>
</feature>
<dbReference type="Proteomes" id="UP000799429">
    <property type="component" value="Unassembled WGS sequence"/>
</dbReference>
<evidence type="ECO:0000256" key="1">
    <source>
        <dbReference type="ARBA" id="ARBA00004496"/>
    </source>
</evidence>
<evidence type="ECO:0000313" key="6">
    <source>
        <dbReference type="Proteomes" id="UP000799429"/>
    </source>
</evidence>
<feature type="region of interest" description="Disordered" evidence="3">
    <location>
        <begin position="1"/>
        <end position="50"/>
    </location>
</feature>
<comment type="subcellular location">
    <subcellularLocation>
        <location evidence="1">Cytoplasm</location>
    </subcellularLocation>
</comment>
<dbReference type="GO" id="GO:0035091">
    <property type="term" value="F:phosphatidylinositol binding"/>
    <property type="evidence" value="ECO:0007669"/>
    <property type="project" value="TreeGrafter"/>
</dbReference>
<evidence type="ECO:0000259" key="4">
    <source>
        <dbReference type="PROSITE" id="PS51207"/>
    </source>
</evidence>
<accession>A0A9P4S3B4</accession>
<keyword evidence="6" id="KW-1185">Reference proteome</keyword>
<evidence type="ECO:0000256" key="3">
    <source>
        <dbReference type="SAM" id="MobiDB-lite"/>
    </source>
</evidence>
<organism evidence="5 6">
    <name type="scientific">Patellaria atrata CBS 101060</name>
    <dbReference type="NCBI Taxonomy" id="1346257"/>
    <lineage>
        <taxon>Eukaryota</taxon>
        <taxon>Fungi</taxon>
        <taxon>Dikarya</taxon>
        <taxon>Ascomycota</taxon>
        <taxon>Pezizomycotina</taxon>
        <taxon>Dothideomycetes</taxon>
        <taxon>Dothideomycetes incertae sedis</taxon>
        <taxon>Patellariales</taxon>
        <taxon>Patellariaceae</taxon>
        <taxon>Patellaria</taxon>
    </lineage>
</organism>
<dbReference type="PANTHER" id="PTHR22999">
    <property type="entry name" value="PX SERINE/THREONINE KINASE PXK"/>
    <property type="match status" value="1"/>
</dbReference>
<dbReference type="PROSITE" id="PS51207">
    <property type="entry name" value="PXA"/>
    <property type="match status" value="1"/>
</dbReference>
<feature type="domain" description="PXA" evidence="4">
    <location>
        <begin position="89"/>
        <end position="277"/>
    </location>
</feature>
<protein>
    <recommendedName>
        <fullName evidence="4">PXA domain-containing protein</fullName>
    </recommendedName>
</protein>
<dbReference type="GO" id="GO:0045022">
    <property type="term" value="P:early endosome to late endosome transport"/>
    <property type="evidence" value="ECO:0007669"/>
    <property type="project" value="TreeGrafter"/>
</dbReference>
<dbReference type="SMART" id="SM00313">
    <property type="entry name" value="PXA"/>
    <property type="match status" value="1"/>
</dbReference>
<reference evidence="5" key="1">
    <citation type="journal article" date="2020" name="Stud. Mycol.">
        <title>101 Dothideomycetes genomes: a test case for predicting lifestyles and emergence of pathogens.</title>
        <authorList>
            <person name="Haridas S."/>
            <person name="Albert R."/>
            <person name="Binder M."/>
            <person name="Bloem J."/>
            <person name="Labutti K."/>
            <person name="Salamov A."/>
            <person name="Andreopoulos B."/>
            <person name="Baker S."/>
            <person name="Barry K."/>
            <person name="Bills G."/>
            <person name="Bluhm B."/>
            <person name="Cannon C."/>
            <person name="Castanera R."/>
            <person name="Culley D."/>
            <person name="Daum C."/>
            <person name="Ezra D."/>
            <person name="Gonzalez J."/>
            <person name="Henrissat B."/>
            <person name="Kuo A."/>
            <person name="Liang C."/>
            <person name="Lipzen A."/>
            <person name="Lutzoni F."/>
            <person name="Magnuson J."/>
            <person name="Mondo S."/>
            <person name="Nolan M."/>
            <person name="Ohm R."/>
            <person name="Pangilinan J."/>
            <person name="Park H.-J."/>
            <person name="Ramirez L."/>
            <person name="Alfaro M."/>
            <person name="Sun H."/>
            <person name="Tritt A."/>
            <person name="Yoshinaga Y."/>
            <person name="Zwiers L.-H."/>
            <person name="Turgeon B."/>
            <person name="Goodwin S."/>
            <person name="Spatafora J."/>
            <person name="Crous P."/>
            <person name="Grigoriev I."/>
        </authorList>
    </citation>
    <scope>NUCLEOTIDE SEQUENCE</scope>
    <source>
        <strain evidence="5">CBS 101060</strain>
    </source>
</reference>
<dbReference type="AlphaFoldDB" id="A0A9P4S3B4"/>
<evidence type="ECO:0000313" key="5">
    <source>
        <dbReference type="EMBL" id="KAF2834696.1"/>
    </source>
</evidence>